<organism evidence="2 3">
    <name type="scientific">Roridomyces roridus</name>
    <dbReference type="NCBI Taxonomy" id="1738132"/>
    <lineage>
        <taxon>Eukaryota</taxon>
        <taxon>Fungi</taxon>
        <taxon>Dikarya</taxon>
        <taxon>Basidiomycota</taxon>
        <taxon>Agaricomycotina</taxon>
        <taxon>Agaricomycetes</taxon>
        <taxon>Agaricomycetidae</taxon>
        <taxon>Agaricales</taxon>
        <taxon>Marasmiineae</taxon>
        <taxon>Mycenaceae</taxon>
        <taxon>Roridomyces</taxon>
    </lineage>
</organism>
<gene>
    <name evidence="2" type="ORF">FB45DRAFT_796217</name>
</gene>
<feature type="compositionally biased region" description="Low complexity" evidence="1">
    <location>
        <begin position="1"/>
        <end position="21"/>
    </location>
</feature>
<comment type="caution">
    <text evidence="2">The sequence shown here is derived from an EMBL/GenBank/DDBJ whole genome shotgun (WGS) entry which is preliminary data.</text>
</comment>
<evidence type="ECO:0000313" key="2">
    <source>
        <dbReference type="EMBL" id="KAJ7626065.1"/>
    </source>
</evidence>
<feature type="region of interest" description="Disordered" evidence="1">
    <location>
        <begin position="1"/>
        <end position="51"/>
    </location>
</feature>
<evidence type="ECO:0000256" key="1">
    <source>
        <dbReference type="SAM" id="MobiDB-lite"/>
    </source>
</evidence>
<dbReference type="EMBL" id="JARKIF010000012">
    <property type="protein sequence ID" value="KAJ7626065.1"/>
    <property type="molecule type" value="Genomic_DNA"/>
</dbReference>
<name>A0AAD7BNI7_9AGAR</name>
<feature type="compositionally biased region" description="Pro residues" evidence="1">
    <location>
        <begin position="602"/>
        <end position="618"/>
    </location>
</feature>
<sequence>MASTLPAGTQTQPTTTITLSTHRGTATSSDETDIDAAEAPAASSPTGTKTATIATSRRTGYKGKVLRSWPQLPSSIVRLIATFHLELVAPTQNLPHTWDPRFYPGDTLRNGHRPWPFAPRTIFIAARDTRTLELLMCVCPQWGLALEHHAFWNAALNAIDPQNQCPQYGWAQPPPAPEHSSSAPAPGPVKLTPYTHFRKLLQASCLPCLLNGPSGWGHGLATGRRSITGVPRLGTITVCKSHAERRLETFLYCGICLRDGDLARRLSQDVLRFAQDEMLRAEHGVRDRQPGGEIQRERAAENLRVAYDEATRLTNLMPAECLGVNEDEGIFRGIHSTCKTCRIEWLCRHGIIAADERERKVRGEGEVLLRTLGMARNQPGLLAPSPTDPQVRYAVMVFLDLAEGTISSVLAIATDRGWLRSQTRWVELMDQALASRKLTAAAEGAEYAAGLLGRNAGRRGRRGRSVSPASIGDDDRAYANNAVNAAAYANAGYTNTRGGDDLDLFEEHDYDDEDSELDESDDEREATSALEMTVTEMALGDWARGRILDGSWVDPADIWYRSDNPNFPVKAVHPVPWAVSPPSSPVELGSSVGVSPTMPAVSAPPAPHPGPPSPPPPTYALAEAAHNGHVRQMRVLLLPVFRNIVRRIVVECSLDAYGGVVGAPDPAMRATRMSLADVVRELREEEGVWFDGVDWSERRKNARKDAEEARRRAEGSDDSTEGGTPRTSDTASSATMHSTPSTSPPGEPNKEQQETGQPTIAVMPVLHPPRLLRPIPHVPDTIEHLPPYSMESLRLVWREACAPLYHCRCSVCERAMAAAQAVQGGNPVNVLPAPAPVVVPEPVREKSPLVLHLPVEDDAQGLDVDSVVSFVEESDLVSQEGSELEEEEYERGYDDDDEVPVSARKRSVDELESEESADSVGREEGGTLPKRARTGEREYNTIRLVKRRSEELDGDATSEGNLYKRARSEVPASGDSE</sequence>
<protein>
    <submittedName>
        <fullName evidence="2">Uncharacterized protein</fullName>
    </submittedName>
</protein>
<feature type="region of interest" description="Disordered" evidence="1">
    <location>
        <begin position="597"/>
        <end position="618"/>
    </location>
</feature>
<feature type="region of interest" description="Disordered" evidence="1">
    <location>
        <begin position="167"/>
        <end position="187"/>
    </location>
</feature>
<feature type="compositionally biased region" description="Polar residues" evidence="1">
    <location>
        <begin position="721"/>
        <end position="741"/>
    </location>
</feature>
<evidence type="ECO:0000313" key="3">
    <source>
        <dbReference type="Proteomes" id="UP001221142"/>
    </source>
</evidence>
<dbReference type="AlphaFoldDB" id="A0AAD7BNI7"/>
<feature type="region of interest" description="Disordered" evidence="1">
    <location>
        <begin position="699"/>
        <end position="756"/>
    </location>
</feature>
<reference evidence="2" key="1">
    <citation type="submission" date="2023-03" db="EMBL/GenBank/DDBJ databases">
        <title>Massive genome expansion in bonnet fungi (Mycena s.s.) driven by repeated elements and novel gene families across ecological guilds.</title>
        <authorList>
            <consortium name="Lawrence Berkeley National Laboratory"/>
            <person name="Harder C.B."/>
            <person name="Miyauchi S."/>
            <person name="Viragh M."/>
            <person name="Kuo A."/>
            <person name="Thoen E."/>
            <person name="Andreopoulos B."/>
            <person name="Lu D."/>
            <person name="Skrede I."/>
            <person name="Drula E."/>
            <person name="Henrissat B."/>
            <person name="Morin E."/>
            <person name="Kohler A."/>
            <person name="Barry K."/>
            <person name="LaButti K."/>
            <person name="Morin E."/>
            <person name="Salamov A."/>
            <person name="Lipzen A."/>
            <person name="Mereny Z."/>
            <person name="Hegedus B."/>
            <person name="Baldrian P."/>
            <person name="Stursova M."/>
            <person name="Weitz H."/>
            <person name="Taylor A."/>
            <person name="Grigoriev I.V."/>
            <person name="Nagy L.G."/>
            <person name="Martin F."/>
            <person name="Kauserud H."/>
        </authorList>
    </citation>
    <scope>NUCLEOTIDE SEQUENCE</scope>
    <source>
        <strain evidence="2">9284</strain>
    </source>
</reference>
<dbReference type="Proteomes" id="UP001221142">
    <property type="component" value="Unassembled WGS sequence"/>
</dbReference>
<keyword evidence="3" id="KW-1185">Reference proteome</keyword>
<proteinExistence type="predicted"/>
<feature type="region of interest" description="Disordered" evidence="1">
    <location>
        <begin position="875"/>
        <end position="977"/>
    </location>
</feature>
<accession>A0AAD7BNI7</accession>
<feature type="compositionally biased region" description="Basic and acidic residues" evidence="1">
    <location>
        <begin position="699"/>
        <end position="715"/>
    </location>
</feature>
<feature type="compositionally biased region" description="Acidic residues" evidence="1">
    <location>
        <begin position="882"/>
        <end position="899"/>
    </location>
</feature>